<evidence type="ECO:0000313" key="2">
    <source>
        <dbReference type="EMBL" id="ADB61890.1"/>
    </source>
</evidence>
<protein>
    <submittedName>
        <fullName evidence="2">Uncharacterized protein</fullName>
    </submittedName>
</protein>
<sequence>MKVQTPDITARLVDEARTALELVTDRHTSQFDAATEQSTHRNQANRRQRQRTPRVIELESDAVAGTPLEGTITALGAETGSDLLAEFERAVVSGDTELALDVRNRLAAEIDPDTSTGTAAPVIADIVYHDRTVATTAAGSDRFGAAMAPYDGGSLDHSAFEVREYIAEDGDDEALDFEWDYCVVVAPPPTDQVERDATHAAPEDTDTAAVLAGPAGASAAALAFAAGVLIGAAAAGTGSADPALSQFDDRTLGDADAGASVEELLDARDTLTA</sequence>
<keyword evidence="3" id="KW-1185">Reference proteome</keyword>
<feature type="compositionally biased region" description="Basic residues" evidence="1">
    <location>
        <begin position="43"/>
        <end position="52"/>
    </location>
</feature>
<gene>
    <name evidence="2" type="ordered locus">Htur_3023</name>
</gene>
<dbReference type="AlphaFoldDB" id="D2RYS2"/>
<dbReference type="RefSeq" id="WP_012944154.1">
    <property type="nucleotide sequence ID" value="NC_013743.1"/>
</dbReference>
<dbReference type="GeneID" id="8743641"/>
<feature type="region of interest" description="Disordered" evidence="1">
    <location>
        <begin position="27"/>
        <end position="52"/>
    </location>
</feature>
<reference evidence="2 3" key="1">
    <citation type="journal article" date="2010" name="Stand. Genomic Sci.">
        <title>Complete genome sequence of Haloterrigena turkmenica type strain (4k).</title>
        <authorList>
            <person name="Saunders E."/>
            <person name="Tindall B.J."/>
            <person name="Fahnrich R."/>
            <person name="Lapidus A."/>
            <person name="Copeland A."/>
            <person name="Del Rio T.G."/>
            <person name="Lucas S."/>
            <person name="Chen F."/>
            <person name="Tice H."/>
            <person name="Cheng J.F."/>
            <person name="Han C."/>
            <person name="Detter J.C."/>
            <person name="Bruce D."/>
            <person name="Goodwin L."/>
            <person name="Chain P."/>
            <person name="Pitluck S."/>
            <person name="Pati A."/>
            <person name="Ivanova N."/>
            <person name="Mavromatis K."/>
            <person name="Chen A."/>
            <person name="Palaniappan K."/>
            <person name="Land M."/>
            <person name="Hauser L."/>
            <person name="Chang Y.J."/>
            <person name="Jeffries C.D."/>
            <person name="Brettin T."/>
            <person name="Rohde M."/>
            <person name="Goker M."/>
            <person name="Bristow J."/>
            <person name="Eisen J.A."/>
            <person name="Markowitz V."/>
            <person name="Hugenholtz P."/>
            <person name="Klenk H.P."/>
            <person name="Kyrpides N.C."/>
        </authorList>
    </citation>
    <scope>NUCLEOTIDE SEQUENCE [LARGE SCALE GENOMIC DNA]</scope>
    <source>
        <strain evidence="3">ATCC 51198 / DSM 5511 / JCM 9101 / NCIMB 13204 / VKM B-1734 / 4k</strain>
    </source>
</reference>
<dbReference type="EMBL" id="CP001860">
    <property type="protein sequence ID" value="ADB61890.1"/>
    <property type="molecule type" value="Genomic_DNA"/>
</dbReference>
<evidence type="ECO:0000313" key="3">
    <source>
        <dbReference type="Proteomes" id="UP000001903"/>
    </source>
</evidence>
<organism evidence="2 3">
    <name type="scientific">Haloterrigena turkmenica (strain ATCC 51198 / DSM 5511 / JCM 9101 / NCIMB 13204 / VKM B-1734 / 4k)</name>
    <name type="common">Halococcus turkmenicus</name>
    <dbReference type="NCBI Taxonomy" id="543526"/>
    <lineage>
        <taxon>Archaea</taxon>
        <taxon>Methanobacteriati</taxon>
        <taxon>Methanobacteriota</taxon>
        <taxon>Stenosarchaea group</taxon>
        <taxon>Halobacteria</taxon>
        <taxon>Halobacteriales</taxon>
        <taxon>Natrialbaceae</taxon>
        <taxon>Haloterrigena</taxon>
    </lineage>
</organism>
<accession>D2RYS2</accession>
<dbReference type="KEGG" id="htu:Htur_3023"/>
<proteinExistence type="predicted"/>
<evidence type="ECO:0000256" key="1">
    <source>
        <dbReference type="SAM" id="MobiDB-lite"/>
    </source>
</evidence>
<dbReference type="Proteomes" id="UP000001903">
    <property type="component" value="Chromosome"/>
</dbReference>
<name>D2RYS2_HALTV</name>
<dbReference type="HOGENOM" id="CLU_1048094_0_0_2"/>